<proteinExistence type="predicted"/>
<gene>
    <name evidence="2" type="ORF">LCGC14_2863370</name>
</gene>
<dbReference type="AlphaFoldDB" id="A0A0F9AW74"/>
<accession>A0A0F9AW74</accession>
<comment type="caution">
    <text evidence="2">The sequence shown here is derived from an EMBL/GenBank/DDBJ whole genome shotgun (WGS) entry which is preliminary data.</text>
</comment>
<feature type="region of interest" description="Disordered" evidence="1">
    <location>
        <begin position="1"/>
        <end position="26"/>
    </location>
</feature>
<organism evidence="2">
    <name type="scientific">marine sediment metagenome</name>
    <dbReference type="NCBI Taxonomy" id="412755"/>
    <lineage>
        <taxon>unclassified sequences</taxon>
        <taxon>metagenomes</taxon>
        <taxon>ecological metagenomes</taxon>
    </lineage>
</organism>
<evidence type="ECO:0000256" key="1">
    <source>
        <dbReference type="SAM" id="MobiDB-lite"/>
    </source>
</evidence>
<evidence type="ECO:0000313" key="2">
    <source>
        <dbReference type="EMBL" id="KKK76466.1"/>
    </source>
</evidence>
<dbReference type="EMBL" id="LAZR01055392">
    <property type="protein sequence ID" value="KKK76466.1"/>
    <property type="molecule type" value="Genomic_DNA"/>
</dbReference>
<reference evidence="2" key="1">
    <citation type="journal article" date="2015" name="Nature">
        <title>Complex archaea that bridge the gap between prokaryotes and eukaryotes.</title>
        <authorList>
            <person name="Spang A."/>
            <person name="Saw J.H."/>
            <person name="Jorgensen S.L."/>
            <person name="Zaremba-Niedzwiedzka K."/>
            <person name="Martijn J."/>
            <person name="Lind A.E."/>
            <person name="van Eijk R."/>
            <person name="Schleper C."/>
            <person name="Guy L."/>
            <person name="Ettema T.J."/>
        </authorList>
    </citation>
    <scope>NUCLEOTIDE SEQUENCE</scope>
</reference>
<name>A0A0F9AW74_9ZZZZ</name>
<protein>
    <submittedName>
        <fullName evidence="2">Uncharacterized protein</fullName>
    </submittedName>
</protein>
<sequence length="220" mass="23143">MSETDLTAAQADALSGTTDSDADLTYPTIGESTYYTTAYRAQHRTLLLAKSPGGNELRVGRDGDLTVEVRPGYVQLGTTVYDHSGVTGESVTNNQTNYVYLTTADLAAGNSVTVNTTGFPTDGSLLIPLATVATGTASTGGVSGTYDYRDIADFRGRGQWVLAGGLKISAEAEGDYAANERRITIQGGPWRQLVRVWVDDADFGAPDATGNTITVETGTI</sequence>
<feature type="non-terminal residue" evidence="2">
    <location>
        <position position="220"/>
    </location>
</feature>